<organism evidence="3 4">
    <name type="scientific">Cyanidiococcus yangmingshanensis</name>
    <dbReference type="NCBI Taxonomy" id="2690220"/>
    <lineage>
        <taxon>Eukaryota</taxon>
        <taxon>Rhodophyta</taxon>
        <taxon>Bangiophyceae</taxon>
        <taxon>Cyanidiales</taxon>
        <taxon>Cyanidiaceae</taxon>
        <taxon>Cyanidiococcus</taxon>
    </lineage>
</organism>
<dbReference type="AlphaFoldDB" id="A0A7J7IKR4"/>
<dbReference type="Pfam" id="PF13041">
    <property type="entry name" value="PPR_2"/>
    <property type="match status" value="2"/>
</dbReference>
<dbReference type="Proteomes" id="UP000530660">
    <property type="component" value="Unassembled WGS sequence"/>
</dbReference>
<dbReference type="NCBIfam" id="TIGR00756">
    <property type="entry name" value="PPR"/>
    <property type="match status" value="3"/>
</dbReference>
<protein>
    <recommendedName>
        <fullName evidence="5">Pentacotripeptide-repeat region of PRORP domain-containing protein</fullName>
    </recommendedName>
</protein>
<dbReference type="PANTHER" id="PTHR47932:SF44">
    <property type="entry name" value="MIOREX COMPLEX COMPONENT 1"/>
    <property type="match status" value="1"/>
</dbReference>
<reference evidence="3 4" key="1">
    <citation type="journal article" date="2020" name="J. Phycol.">
        <title>Comparative genome analysis reveals Cyanidiococcus gen. nov., a new extremophilic red algal genus sister to Cyanidioschyzon (Cyanidioschyzonaceae, Rhodophyta).</title>
        <authorList>
            <person name="Liu S.-L."/>
            <person name="Chiang Y.-R."/>
            <person name="Yoon H.S."/>
            <person name="Fu H.-Y."/>
        </authorList>
    </citation>
    <scope>NUCLEOTIDE SEQUENCE [LARGE SCALE GENOMIC DNA]</scope>
    <source>
        <strain evidence="3 4">THAL066</strain>
    </source>
</reference>
<sequence>MRGSASCFDIRRGRCCAGCNGHRLEPSPLAPYFVLYLAGLHCMEAKELWQTLVAQRIPVSSYALGYLLQAHLRAGEPEKVPILFGLMADHGCMPDRFALNILLNSLGQMGQAREAFALFRLMRENHIANNITYNVLLSMCRRLGLVSGALALKADMDRQPSIEPDPMTYLLLMTLLASVDRPLEMQTLYQEMRTRKLPLTGSALNAYIGFLYKRGKFELVLSVYLDAIHGCMEILQSTPSGVPADPQAGADDLTNHTLVPEEESPCPDRHLSGLACGLNQDPAALRKAALMHLNAPADTFVHVVLACTKSLLKAEAVQAYQDMQACGHRLNNGGYNALIELCCRSGDIARGLELFTEMRRLGLEPNTTTYALVIRDIATLVADVQRQLSRVTCSSMDSASGSIDSQVLQERAHLLIRQALQFFADMRSRSHAPSRMVYKALVQACAATGQAKNLAELLIAHETTPSSIEQLVAAELVDSLLNQRHIETALRFVEHMAVLGLRLSVITCRTLIDTLGRAKDANGVMRICSLMLKHGIEINHITLRIIERALMHHDLPQHVPSHVEERAKILLQRLRAGQ</sequence>
<evidence type="ECO:0000313" key="3">
    <source>
        <dbReference type="EMBL" id="KAF6003244.1"/>
    </source>
</evidence>
<dbReference type="Gene3D" id="1.25.40.10">
    <property type="entry name" value="Tetratricopeptide repeat domain"/>
    <property type="match status" value="4"/>
</dbReference>
<gene>
    <name evidence="3" type="ORF">F1559_001844</name>
</gene>
<evidence type="ECO:0008006" key="5">
    <source>
        <dbReference type="Google" id="ProtNLM"/>
    </source>
</evidence>
<feature type="repeat" description="PPR" evidence="2">
    <location>
        <begin position="331"/>
        <end position="365"/>
    </location>
</feature>
<dbReference type="Pfam" id="PF13812">
    <property type="entry name" value="PPR_3"/>
    <property type="match status" value="1"/>
</dbReference>
<dbReference type="InterPro" id="IPR002885">
    <property type="entry name" value="PPR_rpt"/>
</dbReference>
<comment type="caution">
    <text evidence="3">The sequence shown here is derived from an EMBL/GenBank/DDBJ whole genome shotgun (WGS) entry which is preliminary data.</text>
</comment>
<dbReference type="OrthoDB" id="185373at2759"/>
<evidence type="ECO:0000313" key="4">
    <source>
        <dbReference type="Proteomes" id="UP000530660"/>
    </source>
</evidence>
<keyword evidence="1" id="KW-0677">Repeat</keyword>
<keyword evidence="4" id="KW-1185">Reference proteome</keyword>
<feature type="repeat" description="PPR" evidence="2">
    <location>
        <begin position="95"/>
        <end position="129"/>
    </location>
</feature>
<proteinExistence type="predicted"/>
<name>A0A7J7IKR4_9RHOD</name>
<evidence type="ECO:0000256" key="1">
    <source>
        <dbReference type="ARBA" id="ARBA00022737"/>
    </source>
</evidence>
<dbReference type="PROSITE" id="PS51375">
    <property type="entry name" value="PPR"/>
    <property type="match status" value="2"/>
</dbReference>
<dbReference type="PANTHER" id="PTHR47932">
    <property type="entry name" value="ATPASE EXPRESSION PROTEIN 3"/>
    <property type="match status" value="1"/>
</dbReference>
<accession>A0A7J7IKR4</accession>
<dbReference type="InterPro" id="IPR011990">
    <property type="entry name" value="TPR-like_helical_dom_sf"/>
</dbReference>
<evidence type="ECO:0000256" key="2">
    <source>
        <dbReference type="PROSITE-ProRule" id="PRU00708"/>
    </source>
</evidence>
<dbReference type="EMBL" id="VWRR01000007">
    <property type="protein sequence ID" value="KAF6003244.1"/>
    <property type="molecule type" value="Genomic_DNA"/>
</dbReference>